<keyword evidence="2" id="KW-0472">Membrane</keyword>
<accession>A0A517QXD1</accession>
<evidence type="ECO:0000256" key="2">
    <source>
        <dbReference type="SAM" id="Phobius"/>
    </source>
</evidence>
<reference evidence="5 6" key="1">
    <citation type="submission" date="2019-02" db="EMBL/GenBank/DDBJ databases">
        <title>Deep-cultivation of Planctomycetes and their phenomic and genomic characterization uncovers novel biology.</title>
        <authorList>
            <person name="Wiegand S."/>
            <person name="Jogler M."/>
            <person name="Boedeker C."/>
            <person name="Pinto D."/>
            <person name="Vollmers J."/>
            <person name="Rivas-Marin E."/>
            <person name="Kohn T."/>
            <person name="Peeters S.H."/>
            <person name="Heuer A."/>
            <person name="Rast P."/>
            <person name="Oberbeckmann S."/>
            <person name="Bunk B."/>
            <person name="Jeske O."/>
            <person name="Meyerdierks A."/>
            <person name="Storesund J.E."/>
            <person name="Kallscheuer N."/>
            <person name="Luecker S."/>
            <person name="Lage O.M."/>
            <person name="Pohl T."/>
            <person name="Merkel B.J."/>
            <person name="Hornburger P."/>
            <person name="Mueller R.-W."/>
            <person name="Bruemmer F."/>
            <person name="Labrenz M."/>
            <person name="Spormann A.M."/>
            <person name="Op den Camp H."/>
            <person name="Overmann J."/>
            <person name="Amann R."/>
            <person name="Jetten M.S.M."/>
            <person name="Mascher T."/>
            <person name="Medema M.H."/>
            <person name="Devos D.P."/>
            <person name="Kaster A.-K."/>
            <person name="Ovreas L."/>
            <person name="Rohde M."/>
            <person name="Galperin M.Y."/>
            <person name="Jogler C."/>
        </authorList>
    </citation>
    <scope>NUCLEOTIDE SEQUENCE [LARGE SCALE GENOMIC DNA]</scope>
    <source>
        <strain evidence="5 6">Pan189</strain>
    </source>
</reference>
<organism evidence="5 6">
    <name type="scientific">Stratiformator vulcanicus</name>
    <dbReference type="NCBI Taxonomy" id="2527980"/>
    <lineage>
        <taxon>Bacteria</taxon>
        <taxon>Pseudomonadati</taxon>
        <taxon>Planctomycetota</taxon>
        <taxon>Planctomycetia</taxon>
        <taxon>Planctomycetales</taxon>
        <taxon>Planctomycetaceae</taxon>
        <taxon>Stratiformator</taxon>
    </lineage>
</organism>
<dbReference type="OrthoDB" id="208324at2"/>
<keyword evidence="2" id="KW-1133">Transmembrane helix</keyword>
<dbReference type="RefSeq" id="WP_145362520.1">
    <property type="nucleotide sequence ID" value="NZ_CP036268.1"/>
</dbReference>
<evidence type="ECO:0000313" key="5">
    <source>
        <dbReference type="EMBL" id="QDT36309.1"/>
    </source>
</evidence>
<dbReference type="EMBL" id="CP036268">
    <property type="protein sequence ID" value="QDT36309.1"/>
    <property type="molecule type" value="Genomic_DNA"/>
</dbReference>
<dbReference type="KEGG" id="svp:Pan189_06650"/>
<dbReference type="InterPro" id="IPR025403">
    <property type="entry name" value="TgpA-like_C"/>
</dbReference>
<keyword evidence="2" id="KW-0812">Transmembrane</keyword>
<keyword evidence="3" id="KW-0732">Signal</keyword>
<name>A0A517QXD1_9PLAN</name>
<gene>
    <name evidence="5" type="ORF">Pan189_06650</name>
</gene>
<dbReference type="AlphaFoldDB" id="A0A517QXD1"/>
<feature type="transmembrane region" description="Helical" evidence="2">
    <location>
        <begin position="129"/>
        <end position="147"/>
    </location>
</feature>
<proteinExistence type="predicted"/>
<evidence type="ECO:0000259" key="4">
    <source>
        <dbReference type="Pfam" id="PF13559"/>
    </source>
</evidence>
<protein>
    <recommendedName>
        <fullName evidence="4">Protein-glutamine gamma-glutamyltransferase-like C-terminal domain-containing protein</fullName>
    </recommendedName>
</protein>
<feature type="compositionally biased region" description="Polar residues" evidence="1">
    <location>
        <begin position="101"/>
        <end position="111"/>
    </location>
</feature>
<keyword evidence="6" id="KW-1185">Reference proteome</keyword>
<dbReference type="Proteomes" id="UP000317318">
    <property type="component" value="Chromosome"/>
</dbReference>
<feature type="chain" id="PRO_5021790020" description="Protein-glutamine gamma-glutamyltransferase-like C-terminal domain-containing protein" evidence="3">
    <location>
        <begin position="37"/>
        <end position="287"/>
    </location>
</feature>
<sequence precursor="true">MNRLIDTRQSRNRLSGVASVALVVAAFFGLSTHVVAAESAEGAEANYVSDGLGWDDDVFTAEEIRDAAESVMQSPDLQRFADFEGQASGGEKTKKEPETAKQPQSSRSNQTSIRSAGLLGELFGGLLHLFAYGLIGIVVLAIVYLVFRALSERQSRGAMGSVNEATIVDVEEEGVDAGAVGLGSDQRRDAAVEAAREGRFGEAIALLLIGLLARLERAGMIRPRRGLTHFDYLRAARSEPSLYEALKAVLRIYHPIGFGRRSADRTAFEQSLSAYDRATVPVAEATT</sequence>
<feature type="region of interest" description="Disordered" evidence="1">
    <location>
        <begin position="87"/>
        <end position="111"/>
    </location>
</feature>
<dbReference type="Pfam" id="PF13559">
    <property type="entry name" value="DUF4129"/>
    <property type="match status" value="1"/>
</dbReference>
<feature type="domain" description="Protein-glutamine gamma-glutamyltransferase-like C-terminal" evidence="4">
    <location>
        <begin position="211"/>
        <end position="276"/>
    </location>
</feature>
<evidence type="ECO:0000256" key="1">
    <source>
        <dbReference type="SAM" id="MobiDB-lite"/>
    </source>
</evidence>
<feature type="signal peptide" evidence="3">
    <location>
        <begin position="1"/>
        <end position="36"/>
    </location>
</feature>
<evidence type="ECO:0000313" key="6">
    <source>
        <dbReference type="Proteomes" id="UP000317318"/>
    </source>
</evidence>
<evidence type="ECO:0000256" key="3">
    <source>
        <dbReference type="SAM" id="SignalP"/>
    </source>
</evidence>